<feature type="transmembrane region" description="Helical" evidence="6">
    <location>
        <begin position="1100"/>
        <end position="1119"/>
    </location>
</feature>
<evidence type="ECO:0000256" key="4">
    <source>
        <dbReference type="ARBA" id="ARBA00022989"/>
    </source>
</evidence>
<keyword evidence="9" id="KW-1185">Reference proteome</keyword>
<dbReference type="Proteomes" id="UP000318437">
    <property type="component" value="Unassembled WGS sequence"/>
</dbReference>
<keyword evidence="5 6" id="KW-0472">Membrane</keyword>
<dbReference type="GO" id="GO:0005886">
    <property type="term" value="C:plasma membrane"/>
    <property type="evidence" value="ECO:0007669"/>
    <property type="project" value="UniProtKB-SubCell"/>
</dbReference>
<evidence type="ECO:0000313" key="9">
    <source>
        <dbReference type="Proteomes" id="UP000318437"/>
    </source>
</evidence>
<dbReference type="EMBL" id="SJPS01000008">
    <property type="protein sequence ID" value="TWU21896.1"/>
    <property type="molecule type" value="Genomic_DNA"/>
</dbReference>
<feature type="transmembrane region" description="Helical" evidence="6">
    <location>
        <begin position="632"/>
        <end position="652"/>
    </location>
</feature>
<comment type="subcellular location">
    <subcellularLocation>
        <location evidence="1">Cell membrane</location>
        <topology evidence="1">Multi-pass membrane protein</topology>
    </subcellularLocation>
</comment>
<dbReference type="PANTHER" id="PTHR43738:SF2">
    <property type="entry name" value="ABC TRANSPORTER PERMEASE"/>
    <property type="match status" value="1"/>
</dbReference>
<gene>
    <name evidence="8" type="ORF">Pla144_43310</name>
</gene>
<feature type="transmembrane region" description="Helical" evidence="6">
    <location>
        <begin position="685"/>
        <end position="706"/>
    </location>
</feature>
<feature type="domain" description="ABC3 transporter permease C-terminal" evidence="7">
    <location>
        <begin position="1018"/>
        <end position="1125"/>
    </location>
</feature>
<feature type="transmembrane region" description="Helical" evidence="6">
    <location>
        <begin position="585"/>
        <end position="612"/>
    </location>
</feature>
<evidence type="ECO:0000256" key="6">
    <source>
        <dbReference type="SAM" id="Phobius"/>
    </source>
</evidence>
<reference evidence="8 9" key="1">
    <citation type="submission" date="2019-02" db="EMBL/GenBank/DDBJ databases">
        <title>Deep-cultivation of Planctomycetes and their phenomic and genomic characterization uncovers novel biology.</title>
        <authorList>
            <person name="Wiegand S."/>
            <person name="Jogler M."/>
            <person name="Boedeker C."/>
            <person name="Pinto D."/>
            <person name="Vollmers J."/>
            <person name="Rivas-Marin E."/>
            <person name="Kohn T."/>
            <person name="Peeters S.H."/>
            <person name="Heuer A."/>
            <person name="Rast P."/>
            <person name="Oberbeckmann S."/>
            <person name="Bunk B."/>
            <person name="Jeske O."/>
            <person name="Meyerdierks A."/>
            <person name="Storesund J.E."/>
            <person name="Kallscheuer N."/>
            <person name="Luecker S."/>
            <person name="Lage O.M."/>
            <person name="Pohl T."/>
            <person name="Merkel B.J."/>
            <person name="Hornburger P."/>
            <person name="Mueller R.-W."/>
            <person name="Bruemmer F."/>
            <person name="Labrenz M."/>
            <person name="Spormann A.M."/>
            <person name="Op Den Camp H."/>
            <person name="Overmann J."/>
            <person name="Amann R."/>
            <person name="Jetten M.S.M."/>
            <person name="Mascher T."/>
            <person name="Medema M.H."/>
            <person name="Devos D.P."/>
            <person name="Kaster A.-K."/>
            <person name="Ovreas L."/>
            <person name="Rohde M."/>
            <person name="Galperin M.Y."/>
            <person name="Jogler C."/>
        </authorList>
    </citation>
    <scope>NUCLEOTIDE SEQUENCE [LARGE SCALE GENOMIC DNA]</scope>
    <source>
        <strain evidence="8 9">Pla144</strain>
    </source>
</reference>
<evidence type="ECO:0000313" key="8">
    <source>
        <dbReference type="EMBL" id="TWU21896.1"/>
    </source>
</evidence>
<feature type="transmembrane region" description="Helical" evidence="6">
    <location>
        <begin position="533"/>
        <end position="553"/>
    </location>
</feature>
<keyword evidence="2" id="KW-1003">Cell membrane</keyword>
<keyword evidence="3 6" id="KW-0812">Transmembrane</keyword>
<name>A0A5C6CF14_9BACT</name>
<proteinExistence type="predicted"/>
<protein>
    <submittedName>
        <fullName evidence="8">FtsX-like permease family protein</fullName>
    </submittedName>
</protein>
<feature type="transmembrane region" description="Helical" evidence="6">
    <location>
        <begin position="20"/>
        <end position="39"/>
    </location>
</feature>
<dbReference type="PANTHER" id="PTHR43738">
    <property type="entry name" value="ABC TRANSPORTER, MEMBRANE PROTEIN"/>
    <property type="match status" value="1"/>
</dbReference>
<evidence type="ECO:0000256" key="5">
    <source>
        <dbReference type="ARBA" id="ARBA00023136"/>
    </source>
</evidence>
<accession>A0A5C6CF14</accession>
<dbReference type="Pfam" id="PF02687">
    <property type="entry name" value="FtsX"/>
    <property type="match status" value="2"/>
</dbReference>
<feature type="transmembrane region" description="Helical" evidence="6">
    <location>
        <begin position="1017"/>
        <end position="1038"/>
    </location>
</feature>
<sequence>MSPLRYILASLWQYRRTHLAVALGVAVATAVITGALLVGDSVRGSLRDLTLARLSNIDTVLLAEQPFREGLATELAQRNSATGKGGFQGFAPLLFVPGSLSATKDGQTKQATQLSILGITDAFWKLGDGGPIKQLTGDDIAISQSIAAELGAAVGDEVLLRVSLPSNIPADSTLGEKEDSTTSRRLRIVEILNEGISRFGLQPSQLQPRNVFVSLETMQRLLELPGRANLIAIGGVEPTEPSTVVHQDNLKKALRPELADFGLRVTETKIGAPTASHFLQLSAERLVLAPQLVETVRKLWPAEDIQPVVTYLANTISLGKNQIPYSTVTGVDSTEELGPLRDADGKPIVLADDEIALNDWAAQRLSGQLGDKITITYYEPETTHGRLVEKSTPPLALKFIAPLKNVDGELTAAADPHFTPELPGVTDERSISDWDLPFKLVETIETEDETYWDEYRTTPKAFVSYSLAEKLWSTRWGTVSALRIPMENDKPTVVEFTSRLTEAINPSDLGMKLLPVKQQGLAAARGTTSFEGLFLGFSFFLMASAVMLIALLFRLGAENRAREVGILATTGWGARKIRHIWLSEAAIVALVGAAIGVLGGIVYAAVMVHGLTTWWVAATVTPFLKLHVSPQSLAIGFAIGIVVSLMTIVWSLRKLLRIPPRQLLTGDTSDPNDLPSLFAKPRQPWIPLMLVAIAVGIAAGAMAGGLRDEAQAGAFFGSGALVLAGLLTWLRSRLRQSSFAVPTSLSLAGLATRNARRNPSRTNLAIGLTAVASFLIVALSAFRLAPTESGTGGFDLMATADLPIYFDLDTAAGRKEIGFTEADELLFKKTKIYSFRVHRGEDASCLNLYQTTQPRVIGLPRSFYGDNQFAITTQGNADWLFLDKSLGNDDQGHQIIPILLDQNTATYSLHLSGIRARLQLRNAANQPVIAEVVGLLAGSILQGNVLMSEANFLRLYPDEAGRTQFLIRASSPESVEELAALLETRLVDFGFDAISTRDRLAEFLAVQNTYLSTFQSLGALGLLLGTVGLAIAQLRSALERRGELAIMRCAGFRRKRLSEMLLGENITLLIAGLGCGCLAALVATLPHWVLRQASVPWETLAILLGAVAVSGIAAGWMAVRAAVRVPLLPALRGD</sequence>
<evidence type="ECO:0000259" key="7">
    <source>
        <dbReference type="Pfam" id="PF02687"/>
    </source>
</evidence>
<evidence type="ECO:0000256" key="2">
    <source>
        <dbReference type="ARBA" id="ARBA00022475"/>
    </source>
</evidence>
<dbReference type="InterPro" id="IPR003838">
    <property type="entry name" value="ABC3_permease_C"/>
</dbReference>
<dbReference type="RefSeq" id="WP_146452623.1">
    <property type="nucleotide sequence ID" value="NZ_SJPS01000008.1"/>
</dbReference>
<organism evidence="8 9">
    <name type="scientific">Bythopirellula polymerisocia</name>
    <dbReference type="NCBI Taxonomy" id="2528003"/>
    <lineage>
        <taxon>Bacteria</taxon>
        <taxon>Pseudomonadati</taxon>
        <taxon>Planctomycetota</taxon>
        <taxon>Planctomycetia</taxon>
        <taxon>Pirellulales</taxon>
        <taxon>Lacipirellulaceae</taxon>
        <taxon>Bythopirellula</taxon>
    </lineage>
</organism>
<feature type="domain" description="ABC3 transporter permease C-terminal" evidence="7">
    <location>
        <begin position="537"/>
        <end position="660"/>
    </location>
</feature>
<dbReference type="OrthoDB" id="219657at2"/>
<feature type="transmembrane region" description="Helical" evidence="6">
    <location>
        <begin position="763"/>
        <end position="782"/>
    </location>
</feature>
<comment type="caution">
    <text evidence="8">The sequence shown here is derived from an EMBL/GenBank/DDBJ whole genome shotgun (WGS) entry which is preliminary data.</text>
</comment>
<evidence type="ECO:0000256" key="1">
    <source>
        <dbReference type="ARBA" id="ARBA00004651"/>
    </source>
</evidence>
<feature type="transmembrane region" description="Helical" evidence="6">
    <location>
        <begin position="712"/>
        <end position="730"/>
    </location>
</feature>
<feature type="transmembrane region" description="Helical" evidence="6">
    <location>
        <begin position="1066"/>
        <end position="1088"/>
    </location>
</feature>
<evidence type="ECO:0000256" key="3">
    <source>
        <dbReference type="ARBA" id="ARBA00022692"/>
    </source>
</evidence>
<dbReference type="AlphaFoldDB" id="A0A5C6CF14"/>
<dbReference type="InterPro" id="IPR051125">
    <property type="entry name" value="ABC-4/HrtB_transporter"/>
</dbReference>
<keyword evidence="4 6" id="KW-1133">Transmembrane helix</keyword>